<gene>
    <name evidence="2" type="ORF">GA0061098_1009145</name>
</gene>
<organism evidence="2 3">
    <name type="scientific">Bradyrhizobium shewense</name>
    <dbReference type="NCBI Taxonomy" id="1761772"/>
    <lineage>
        <taxon>Bacteria</taxon>
        <taxon>Pseudomonadati</taxon>
        <taxon>Pseudomonadota</taxon>
        <taxon>Alphaproteobacteria</taxon>
        <taxon>Hyphomicrobiales</taxon>
        <taxon>Nitrobacteraceae</taxon>
        <taxon>Bradyrhizobium</taxon>
    </lineage>
</organism>
<dbReference type="GO" id="GO:0016740">
    <property type="term" value="F:transferase activity"/>
    <property type="evidence" value="ECO:0007669"/>
    <property type="project" value="UniProtKB-KW"/>
</dbReference>
<dbReference type="SUPFAM" id="SSF53448">
    <property type="entry name" value="Nucleotide-diphospho-sugar transferases"/>
    <property type="match status" value="1"/>
</dbReference>
<dbReference type="PANTHER" id="PTHR43179">
    <property type="entry name" value="RHAMNOSYLTRANSFERASE WBBL"/>
    <property type="match status" value="1"/>
</dbReference>
<accession>A0A1C3WRA4</accession>
<evidence type="ECO:0000259" key="1">
    <source>
        <dbReference type="Pfam" id="PF00535"/>
    </source>
</evidence>
<dbReference type="InterPro" id="IPR001173">
    <property type="entry name" value="Glyco_trans_2-like"/>
</dbReference>
<protein>
    <submittedName>
        <fullName evidence="2">Glycosyltransferase, GT2 family</fullName>
    </submittedName>
</protein>
<dbReference type="RefSeq" id="WP_091959191.1">
    <property type="nucleotide sequence ID" value="NZ_FMAI01000009.1"/>
</dbReference>
<sequence length="297" mass="33384">MKYVLTVVVGTYNRLDQLKRCIESIVANTTTHTRVYVTDAGSTDGTIEYLSSIASESITPIFVGKKLGQARAYNEVFKHVDSPFVCWLSDDNEVVNNGLDRAVNILENDRTIGMVALKTKDVQGPFADAPFIGGLSPAGILNVNQGVLPTGLLQEIGGFSEEFRDYGIDNALTAEVLFKGYKVVYTRAIALHHYRNWSEDPTSENYQWLQQRHAVAKALYEKRYCSSAMLKVDRKYTIKRAVAGLVRRTARKIFSTRALQRSATFRTISIVLSARFVSWLDLFSNKGKGYHLVQRIR</sequence>
<keyword evidence="3" id="KW-1185">Reference proteome</keyword>
<evidence type="ECO:0000313" key="3">
    <source>
        <dbReference type="Proteomes" id="UP000199184"/>
    </source>
</evidence>
<proteinExistence type="predicted"/>
<dbReference type="Proteomes" id="UP000199184">
    <property type="component" value="Unassembled WGS sequence"/>
</dbReference>
<dbReference type="Gene3D" id="3.90.550.10">
    <property type="entry name" value="Spore Coat Polysaccharide Biosynthesis Protein SpsA, Chain A"/>
    <property type="match status" value="1"/>
</dbReference>
<dbReference type="PANTHER" id="PTHR43179:SF7">
    <property type="entry name" value="RHAMNOSYLTRANSFERASE WBBL"/>
    <property type="match status" value="1"/>
</dbReference>
<dbReference type="AlphaFoldDB" id="A0A1C3WRA4"/>
<dbReference type="InterPro" id="IPR029044">
    <property type="entry name" value="Nucleotide-diphossugar_trans"/>
</dbReference>
<dbReference type="EMBL" id="FMAI01000009">
    <property type="protein sequence ID" value="SCB42592.1"/>
    <property type="molecule type" value="Genomic_DNA"/>
</dbReference>
<keyword evidence="2" id="KW-0808">Transferase</keyword>
<feature type="domain" description="Glycosyltransferase 2-like" evidence="1">
    <location>
        <begin position="6"/>
        <end position="113"/>
    </location>
</feature>
<name>A0A1C3WRA4_9BRAD</name>
<dbReference type="Pfam" id="PF00535">
    <property type="entry name" value="Glycos_transf_2"/>
    <property type="match status" value="1"/>
</dbReference>
<reference evidence="3" key="1">
    <citation type="submission" date="2016-08" db="EMBL/GenBank/DDBJ databases">
        <authorList>
            <person name="Varghese N."/>
            <person name="Submissions Spin"/>
        </authorList>
    </citation>
    <scope>NUCLEOTIDE SEQUENCE [LARGE SCALE GENOMIC DNA]</scope>
    <source>
        <strain evidence="3">ERR11</strain>
    </source>
</reference>
<evidence type="ECO:0000313" key="2">
    <source>
        <dbReference type="EMBL" id="SCB42592.1"/>
    </source>
</evidence>